<gene>
    <name evidence="1" type="ORF">GCM10022380_30680</name>
</gene>
<evidence type="ECO:0000313" key="2">
    <source>
        <dbReference type="Proteomes" id="UP001501624"/>
    </source>
</evidence>
<organism evidence="1 2">
    <name type="scientific">Amycolatopsis tucumanensis</name>
    <dbReference type="NCBI Taxonomy" id="401106"/>
    <lineage>
        <taxon>Bacteria</taxon>
        <taxon>Bacillati</taxon>
        <taxon>Actinomycetota</taxon>
        <taxon>Actinomycetes</taxon>
        <taxon>Pseudonocardiales</taxon>
        <taxon>Pseudonocardiaceae</taxon>
        <taxon>Amycolatopsis</taxon>
    </lineage>
</organism>
<proteinExistence type="predicted"/>
<dbReference type="Proteomes" id="UP001501624">
    <property type="component" value="Unassembled WGS sequence"/>
</dbReference>
<reference evidence="2" key="1">
    <citation type="journal article" date="2019" name="Int. J. Syst. Evol. Microbiol.">
        <title>The Global Catalogue of Microorganisms (GCM) 10K type strain sequencing project: providing services to taxonomists for standard genome sequencing and annotation.</title>
        <authorList>
            <consortium name="The Broad Institute Genomics Platform"/>
            <consortium name="The Broad Institute Genome Sequencing Center for Infectious Disease"/>
            <person name="Wu L."/>
            <person name="Ma J."/>
        </authorList>
    </citation>
    <scope>NUCLEOTIDE SEQUENCE [LARGE SCALE GENOMIC DNA]</scope>
    <source>
        <strain evidence="2">JCM 17017</strain>
    </source>
</reference>
<comment type="caution">
    <text evidence="1">The sequence shown here is derived from an EMBL/GenBank/DDBJ whole genome shotgun (WGS) entry which is preliminary data.</text>
</comment>
<dbReference type="EMBL" id="BAABCM010000003">
    <property type="protein sequence ID" value="GAA3810747.1"/>
    <property type="molecule type" value="Genomic_DNA"/>
</dbReference>
<accession>A0ABP7I366</accession>
<evidence type="ECO:0000313" key="1">
    <source>
        <dbReference type="EMBL" id="GAA3810747.1"/>
    </source>
</evidence>
<evidence type="ECO:0008006" key="3">
    <source>
        <dbReference type="Google" id="ProtNLM"/>
    </source>
</evidence>
<protein>
    <recommendedName>
        <fullName evidence="3">Transposase</fullName>
    </recommendedName>
</protein>
<sequence length="63" mass="6858">MAAGCRCGCCSPAATPATTHNCHCSTASLNRLKQFRDLATRDAKRAAYYQAELTIAAIILWLR</sequence>
<name>A0ABP7I366_9PSEU</name>
<keyword evidence="2" id="KW-1185">Reference proteome</keyword>